<organism evidence="1 2">
    <name type="scientific">Pluteus cervinus</name>
    <dbReference type="NCBI Taxonomy" id="181527"/>
    <lineage>
        <taxon>Eukaryota</taxon>
        <taxon>Fungi</taxon>
        <taxon>Dikarya</taxon>
        <taxon>Basidiomycota</taxon>
        <taxon>Agaricomycotina</taxon>
        <taxon>Agaricomycetes</taxon>
        <taxon>Agaricomycetidae</taxon>
        <taxon>Agaricales</taxon>
        <taxon>Pluteineae</taxon>
        <taxon>Pluteaceae</taxon>
        <taxon>Pluteus</taxon>
    </lineage>
</organism>
<gene>
    <name evidence="1" type="ORF">BDN72DRAFT_933253</name>
</gene>
<keyword evidence="2" id="KW-1185">Reference proteome</keyword>
<sequence>MPTALIVLPWVSAALLMILLPLQRVRTSIPRCALTCWLLGCSIIEGVNATVWRSNADIRIPVWCDIVTKLLVAGSVGIPGAIMCLAKDLERYSSDRLLCDDGKSRLYRRIIDLVFCCGVPVIVMLLRTWTL</sequence>
<dbReference type="EMBL" id="ML208606">
    <property type="protein sequence ID" value="TFK62092.1"/>
    <property type="molecule type" value="Genomic_DNA"/>
</dbReference>
<protein>
    <submittedName>
        <fullName evidence="1">STE3-like pheromone receptor</fullName>
    </submittedName>
</protein>
<reference evidence="1 2" key="1">
    <citation type="journal article" date="2019" name="Nat. Ecol. Evol.">
        <title>Megaphylogeny resolves global patterns of mushroom evolution.</title>
        <authorList>
            <person name="Varga T."/>
            <person name="Krizsan K."/>
            <person name="Foldi C."/>
            <person name="Dima B."/>
            <person name="Sanchez-Garcia M."/>
            <person name="Sanchez-Ramirez S."/>
            <person name="Szollosi G.J."/>
            <person name="Szarkandi J.G."/>
            <person name="Papp V."/>
            <person name="Albert L."/>
            <person name="Andreopoulos W."/>
            <person name="Angelini C."/>
            <person name="Antonin V."/>
            <person name="Barry K.W."/>
            <person name="Bougher N.L."/>
            <person name="Buchanan P."/>
            <person name="Buyck B."/>
            <person name="Bense V."/>
            <person name="Catcheside P."/>
            <person name="Chovatia M."/>
            <person name="Cooper J."/>
            <person name="Damon W."/>
            <person name="Desjardin D."/>
            <person name="Finy P."/>
            <person name="Geml J."/>
            <person name="Haridas S."/>
            <person name="Hughes K."/>
            <person name="Justo A."/>
            <person name="Karasinski D."/>
            <person name="Kautmanova I."/>
            <person name="Kiss B."/>
            <person name="Kocsube S."/>
            <person name="Kotiranta H."/>
            <person name="LaButti K.M."/>
            <person name="Lechner B.E."/>
            <person name="Liimatainen K."/>
            <person name="Lipzen A."/>
            <person name="Lukacs Z."/>
            <person name="Mihaltcheva S."/>
            <person name="Morgado L.N."/>
            <person name="Niskanen T."/>
            <person name="Noordeloos M.E."/>
            <person name="Ohm R.A."/>
            <person name="Ortiz-Santana B."/>
            <person name="Ovrebo C."/>
            <person name="Racz N."/>
            <person name="Riley R."/>
            <person name="Savchenko A."/>
            <person name="Shiryaev A."/>
            <person name="Soop K."/>
            <person name="Spirin V."/>
            <person name="Szebenyi C."/>
            <person name="Tomsovsky M."/>
            <person name="Tulloss R.E."/>
            <person name="Uehling J."/>
            <person name="Grigoriev I.V."/>
            <person name="Vagvolgyi C."/>
            <person name="Papp T."/>
            <person name="Martin F.M."/>
            <person name="Miettinen O."/>
            <person name="Hibbett D.S."/>
            <person name="Nagy L.G."/>
        </authorList>
    </citation>
    <scope>NUCLEOTIDE SEQUENCE [LARGE SCALE GENOMIC DNA]</scope>
    <source>
        <strain evidence="1 2">NL-1719</strain>
    </source>
</reference>
<name>A0ACD3AB81_9AGAR</name>
<feature type="non-terminal residue" evidence="1">
    <location>
        <position position="131"/>
    </location>
</feature>
<proteinExistence type="predicted"/>
<dbReference type="Proteomes" id="UP000308600">
    <property type="component" value="Unassembled WGS sequence"/>
</dbReference>
<accession>A0ACD3AB81</accession>
<evidence type="ECO:0000313" key="2">
    <source>
        <dbReference type="Proteomes" id="UP000308600"/>
    </source>
</evidence>
<evidence type="ECO:0000313" key="1">
    <source>
        <dbReference type="EMBL" id="TFK62092.1"/>
    </source>
</evidence>